<dbReference type="InterPro" id="IPR029016">
    <property type="entry name" value="GAF-like_dom_sf"/>
</dbReference>
<gene>
    <name evidence="1" type="ORF">MNBD_ALPHA03-5</name>
</gene>
<dbReference type="AlphaFoldDB" id="A0A3B1B6N7"/>
<dbReference type="InterPro" id="IPR007435">
    <property type="entry name" value="DUF484"/>
</dbReference>
<dbReference type="EMBL" id="UOFW01000191">
    <property type="protein sequence ID" value="VAX07058.1"/>
    <property type="molecule type" value="Genomic_DNA"/>
</dbReference>
<protein>
    <recommendedName>
        <fullName evidence="2">DUF484 domain-containing protein</fullName>
    </recommendedName>
</protein>
<evidence type="ECO:0008006" key="2">
    <source>
        <dbReference type="Google" id="ProtNLM"/>
    </source>
</evidence>
<reference evidence="1" key="1">
    <citation type="submission" date="2018-06" db="EMBL/GenBank/DDBJ databases">
        <authorList>
            <person name="Zhirakovskaya E."/>
        </authorList>
    </citation>
    <scope>NUCLEOTIDE SEQUENCE</scope>
</reference>
<dbReference type="PANTHER" id="PTHR38765:SF1">
    <property type="entry name" value="DUF484 DOMAIN-CONTAINING PROTEIN"/>
    <property type="match status" value="1"/>
</dbReference>
<proteinExistence type="predicted"/>
<accession>A0A3B1B6N7</accession>
<sequence>MSDKVNKSLIGKAVKKKTALQENDVRDYLMMNPDFFDLNTDLLTLLKPTRSKRTENVVDFQAILLERLQREVAALNDTQGTIIHASRSNMTTQARIHAAVLCLLEAEDYDHLCHIVCNDWAQILQVDSIIICFEDDGSAALPENNNIRLLKSDLITNFLGHETAAILRGNVEGTMEIYGPATPLVKAEALIRIEETAHNPLGILAFGSRDEDFFTAGQGTELLRFLAAAFQGQLKNHLPKAGS</sequence>
<organism evidence="1">
    <name type="scientific">hydrothermal vent metagenome</name>
    <dbReference type="NCBI Taxonomy" id="652676"/>
    <lineage>
        <taxon>unclassified sequences</taxon>
        <taxon>metagenomes</taxon>
        <taxon>ecological metagenomes</taxon>
    </lineage>
</organism>
<dbReference type="Gene3D" id="3.30.450.40">
    <property type="match status" value="1"/>
</dbReference>
<name>A0A3B1B6N7_9ZZZZ</name>
<evidence type="ECO:0000313" key="1">
    <source>
        <dbReference type="EMBL" id="VAX07058.1"/>
    </source>
</evidence>
<dbReference type="Pfam" id="PF04340">
    <property type="entry name" value="DUF484"/>
    <property type="match status" value="1"/>
</dbReference>
<dbReference type="PANTHER" id="PTHR38765">
    <property type="entry name" value="DUF484 DOMAIN-CONTAINING PROTEIN"/>
    <property type="match status" value="1"/>
</dbReference>